<evidence type="ECO:0000313" key="14">
    <source>
        <dbReference type="EMBL" id="KAJ4370588.1"/>
    </source>
</evidence>
<dbReference type="GO" id="GO:0004660">
    <property type="term" value="F:protein farnesyltransferase activity"/>
    <property type="evidence" value="ECO:0007669"/>
    <property type="project" value="UniProtKB-EC"/>
</dbReference>
<organism evidence="14 15">
    <name type="scientific">Neocucurbitaria cava</name>
    <dbReference type="NCBI Taxonomy" id="798079"/>
    <lineage>
        <taxon>Eukaryota</taxon>
        <taxon>Fungi</taxon>
        <taxon>Dikarya</taxon>
        <taxon>Ascomycota</taxon>
        <taxon>Pezizomycotina</taxon>
        <taxon>Dothideomycetes</taxon>
        <taxon>Pleosporomycetidae</taxon>
        <taxon>Pleosporales</taxon>
        <taxon>Pleosporineae</taxon>
        <taxon>Cucurbitariaceae</taxon>
        <taxon>Neocucurbitaria</taxon>
    </lineage>
</organism>
<dbReference type="EC" id="2.5.1.58" evidence="4"/>
<dbReference type="InterPro" id="IPR036291">
    <property type="entry name" value="NAD(P)-bd_dom_sf"/>
</dbReference>
<evidence type="ECO:0000256" key="10">
    <source>
        <dbReference type="ARBA" id="ARBA00041392"/>
    </source>
</evidence>
<evidence type="ECO:0000256" key="6">
    <source>
        <dbReference type="ARBA" id="ARBA00022679"/>
    </source>
</evidence>
<keyword evidence="8" id="KW-0460">Magnesium</keyword>
<dbReference type="Pfam" id="PF00106">
    <property type="entry name" value="adh_short"/>
    <property type="match status" value="1"/>
</dbReference>
<dbReference type="AlphaFoldDB" id="A0A9W9CMM0"/>
<dbReference type="PRINTS" id="PR00081">
    <property type="entry name" value="GDHRDH"/>
</dbReference>
<dbReference type="EC" id="2.5.1.59" evidence="3"/>
<evidence type="ECO:0000256" key="4">
    <source>
        <dbReference type="ARBA" id="ARBA00012702"/>
    </source>
</evidence>
<dbReference type="SUPFAM" id="SSF51735">
    <property type="entry name" value="NAD(P)-binding Rossmann-fold domains"/>
    <property type="match status" value="1"/>
</dbReference>
<dbReference type="Gene3D" id="1.25.40.120">
    <property type="entry name" value="Protein prenylyltransferase"/>
    <property type="match status" value="1"/>
</dbReference>
<evidence type="ECO:0000256" key="11">
    <source>
        <dbReference type="ARBA" id="ARBA00042436"/>
    </source>
</evidence>
<evidence type="ECO:0000256" key="7">
    <source>
        <dbReference type="ARBA" id="ARBA00022737"/>
    </source>
</evidence>
<keyword evidence="7" id="KW-0677">Repeat</keyword>
<dbReference type="OrthoDB" id="272289at2759"/>
<comment type="cofactor">
    <cofactor evidence="1">
        <name>Mg(2+)</name>
        <dbReference type="ChEBI" id="CHEBI:18420"/>
    </cofactor>
</comment>
<comment type="caution">
    <text evidence="14">The sequence shown here is derived from an EMBL/GenBank/DDBJ whole genome shotgun (WGS) entry which is preliminary data.</text>
</comment>
<evidence type="ECO:0000256" key="3">
    <source>
        <dbReference type="ARBA" id="ARBA00012700"/>
    </source>
</evidence>
<dbReference type="PROSITE" id="PS51147">
    <property type="entry name" value="PFTA"/>
    <property type="match status" value="4"/>
</dbReference>
<sequence>MSLPFKHVLVIGGTAGIGRAMANRFIAEGLKVTAIGRRQERLDDFVAQHGSDKASGVAFDIADLDGIPKFVETTMQAYPSIDCVFLNAAMQSLHDFSKPETVDLDVFHRTMTINFSAHVNLVHAVLPRLLKHNGSTSLIFTGTPVGFIPVFAVPAYSSSKAALESFTIALREQLRDTNVKVTYISPGPVQTELHDLNMGEDSGSKLGMPLKDFVDQTYTELVEGRADIYPVCKEASSAAKRRSSRSSAPNPTMALNYIRDWLLAIFRSLAGVLHSLLPRLLAGAPATSWVEEEGTHTETRMPKFYHDDEAWADLEPLPQDDGGMHPLAAIAYTEEYSEAMGYLRALMAKNEFSERALELTEHIISMNPAHYTVWIYRAQVTAGIGRSLQDEIAWLNPTALKHLKNYQIWHHRQTIIDALGSPEGEPEFISQMLEQDAKNYHVWSYRQWLVKRFDLFDKPEELAWTDSMVQDDVRNNSAWNHRYYLVAGRGGKLREEVAEREIEYTKAAIRKAPQNQSPWNYILGIVRVAQLPKSTLKDFALEFADVHRPDEVYSSHALDLLADIYSEEENSKESAGKALDLLATKYDPIRANYWNYRKGLLDQPKVVA</sequence>
<name>A0A9W9CMM0_9PLEO</name>
<dbReference type="GO" id="GO:0005953">
    <property type="term" value="C:CAAX-protein geranylgeranyltransferase complex"/>
    <property type="evidence" value="ECO:0007669"/>
    <property type="project" value="TreeGrafter"/>
</dbReference>
<evidence type="ECO:0000256" key="1">
    <source>
        <dbReference type="ARBA" id="ARBA00001946"/>
    </source>
</evidence>
<accession>A0A9W9CMM0</accession>
<evidence type="ECO:0000256" key="2">
    <source>
        <dbReference type="ARBA" id="ARBA00006734"/>
    </source>
</evidence>
<protein>
    <recommendedName>
        <fullName evidence="9">Protein farnesyltransferase/geranylgeranyltransferase type-1 subunit alpha</fullName>
        <ecNumber evidence="4">2.5.1.58</ecNumber>
        <ecNumber evidence="3">2.5.1.59</ecNumber>
    </recommendedName>
    <alternativeName>
        <fullName evidence="12">CAAX farnesyltransferase subunit alpha</fullName>
    </alternativeName>
    <alternativeName>
        <fullName evidence="11">FTase-alpha</fullName>
    </alternativeName>
    <alternativeName>
        <fullName evidence="10">Ras proteins prenyltransferase subunit alpha</fullName>
    </alternativeName>
    <alternativeName>
        <fullName evidence="13">Type I protein geranyl-geranyltransferase subunit alpha</fullName>
    </alternativeName>
</protein>
<dbReference type="Proteomes" id="UP001140560">
    <property type="component" value="Unassembled WGS sequence"/>
</dbReference>
<proteinExistence type="inferred from homology"/>
<dbReference type="InterPro" id="IPR002088">
    <property type="entry name" value="Prenyl_trans_a"/>
</dbReference>
<evidence type="ECO:0000256" key="5">
    <source>
        <dbReference type="ARBA" id="ARBA00022602"/>
    </source>
</evidence>
<dbReference type="SUPFAM" id="SSF48439">
    <property type="entry name" value="Protein prenylyltransferase"/>
    <property type="match status" value="1"/>
</dbReference>
<evidence type="ECO:0000256" key="8">
    <source>
        <dbReference type="ARBA" id="ARBA00022842"/>
    </source>
</evidence>
<evidence type="ECO:0000256" key="12">
    <source>
        <dbReference type="ARBA" id="ARBA00043086"/>
    </source>
</evidence>
<dbReference type="GO" id="GO:0005965">
    <property type="term" value="C:protein farnesyltransferase complex"/>
    <property type="evidence" value="ECO:0007669"/>
    <property type="project" value="TreeGrafter"/>
</dbReference>
<dbReference type="Gene3D" id="3.40.50.720">
    <property type="entry name" value="NAD(P)-binding Rossmann-like Domain"/>
    <property type="match status" value="1"/>
</dbReference>
<evidence type="ECO:0000256" key="13">
    <source>
        <dbReference type="ARBA" id="ARBA00043219"/>
    </source>
</evidence>
<dbReference type="InterPro" id="IPR002347">
    <property type="entry name" value="SDR_fam"/>
</dbReference>
<keyword evidence="15" id="KW-1185">Reference proteome</keyword>
<evidence type="ECO:0000256" key="9">
    <source>
        <dbReference type="ARBA" id="ARBA00040965"/>
    </source>
</evidence>
<dbReference type="Pfam" id="PF01239">
    <property type="entry name" value="PPTA"/>
    <property type="match status" value="5"/>
</dbReference>
<gene>
    <name evidence="14" type="primary">RAM2</name>
    <name evidence="14" type="ORF">N0V83_005109</name>
</gene>
<reference evidence="14" key="1">
    <citation type="submission" date="2022-10" db="EMBL/GenBank/DDBJ databases">
        <title>Tapping the CABI collections for fungal endophytes: first genome assemblies for Collariella, Neodidymelliopsis, Ascochyta clinopodiicola, Didymella pomorum, Didymosphaeria variabile, Neocosmospora piperis and Neocucurbitaria cava.</title>
        <authorList>
            <person name="Hill R."/>
        </authorList>
    </citation>
    <scope>NUCLEOTIDE SEQUENCE</scope>
    <source>
        <strain evidence="14">IMI 356814</strain>
    </source>
</reference>
<keyword evidence="6 14" id="KW-0808">Transferase</keyword>
<evidence type="ECO:0000313" key="15">
    <source>
        <dbReference type="Proteomes" id="UP001140560"/>
    </source>
</evidence>
<dbReference type="PANTHER" id="PTHR11129:SF1">
    <property type="entry name" value="PROTEIN FARNESYLTRANSFERASE_GERANYLGERANYLTRANSFERASE TYPE-1 SUBUNIT ALPHA"/>
    <property type="match status" value="1"/>
</dbReference>
<comment type="similarity">
    <text evidence="2">Belongs to the protein prenyltransferase subunit alpha family.</text>
</comment>
<dbReference type="EMBL" id="JAPEUY010000008">
    <property type="protein sequence ID" value="KAJ4370588.1"/>
    <property type="molecule type" value="Genomic_DNA"/>
</dbReference>
<dbReference type="PANTHER" id="PTHR11129">
    <property type="entry name" value="PROTEIN FARNESYLTRANSFERASE ALPHA SUBUNIT/RAB GERANYLGERANYL TRANSFERASE ALPHA SUBUNIT"/>
    <property type="match status" value="1"/>
</dbReference>
<dbReference type="GO" id="GO:0004662">
    <property type="term" value="F:CAAX-protein geranylgeranyltransferase activity"/>
    <property type="evidence" value="ECO:0007669"/>
    <property type="project" value="UniProtKB-EC"/>
</dbReference>
<keyword evidence="5" id="KW-0637">Prenyltransferase</keyword>